<comment type="caution">
    <text evidence="7">The sequence shown here is derived from an EMBL/GenBank/DDBJ whole genome shotgun (WGS) entry which is preliminary data.</text>
</comment>
<proteinExistence type="predicted"/>
<gene>
    <name evidence="7" type="ORF">XD94_1830</name>
</gene>
<keyword evidence="5" id="KW-0030">Aminoacyl-tRNA synthetase</keyword>
<name>A0A124FXI7_9BACT</name>
<keyword evidence="1 7" id="KW-0436">Ligase</keyword>
<evidence type="ECO:0000313" key="7">
    <source>
        <dbReference type="EMBL" id="KUK78142.1"/>
    </source>
</evidence>
<dbReference type="PATRIC" id="fig|1184387.3.peg.297"/>
<sequence>EGYGEIIGASERIYDRDLLIERINEYGLDVSSYDWYLDLRDYGTVPHSGFGMGIERIVAWIAGLEHIREAIPFARTLYRIHP</sequence>
<accession>A0A124FXI7</accession>
<evidence type="ECO:0000313" key="8">
    <source>
        <dbReference type="Proteomes" id="UP000054092"/>
    </source>
</evidence>
<evidence type="ECO:0000256" key="5">
    <source>
        <dbReference type="ARBA" id="ARBA00023146"/>
    </source>
</evidence>
<dbReference type="Gene3D" id="3.30.930.10">
    <property type="entry name" value="Bira Bifunctional Protein, Domain 2"/>
    <property type="match status" value="1"/>
</dbReference>
<keyword evidence="2" id="KW-0547">Nucleotide-binding</keyword>
<organism evidence="7 8">
    <name type="scientific">Mesotoga prima</name>
    <dbReference type="NCBI Taxonomy" id="1184387"/>
    <lineage>
        <taxon>Bacteria</taxon>
        <taxon>Thermotogati</taxon>
        <taxon>Thermotogota</taxon>
        <taxon>Thermotogae</taxon>
        <taxon>Kosmotogales</taxon>
        <taxon>Kosmotogaceae</taxon>
        <taxon>Mesotoga</taxon>
    </lineage>
</organism>
<evidence type="ECO:0000259" key="6">
    <source>
        <dbReference type="Pfam" id="PF00152"/>
    </source>
</evidence>
<dbReference type="InterPro" id="IPR004364">
    <property type="entry name" value="Aa-tRNA-synt_II"/>
</dbReference>
<keyword evidence="4" id="KW-0648">Protein biosynthesis</keyword>
<dbReference type="PANTHER" id="PTHR22594">
    <property type="entry name" value="ASPARTYL/LYSYL-TRNA SYNTHETASE"/>
    <property type="match status" value="1"/>
</dbReference>
<dbReference type="SUPFAM" id="SSF55681">
    <property type="entry name" value="Class II aaRS and biotin synthetases"/>
    <property type="match status" value="1"/>
</dbReference>
<dbReference type="Pfam" id="PF00152">
    <property type="entry name" value="tRNA-synt_2"/>
    <property type="match status" value="1"/>
</dbReference>
<dbReference type="GO" id="GO:0006421">
    <property type="term" value="P:asparaginyl-tRNA aminoacylation"/>
    <property type="evidence" value="ECO:0007669"/>
    <property type="project" value="TreeGrafter"/>
</dbReference>
<dbReference type="EMBL" id="LGGP01000410">
    <property type="protein sequence ID" value="KUK78142.1"/>
    <property type="molecule type" value="Genomic_DNA"/>
</dbReference>
<evidence type="ECO:0000256" key="4">
    <source>
        <dbReference type="ARBA" id="ARBA00022917"/>
    </source>
</evidence>
<dbReference type="Proteomes" id="UP000054092">
    <property type="component" value="Unassembled WGS sequence"/>
</dbReference>
<reference evidence="8" key="1">
    <citation type="journal article" date="2015" name="MBio">
        <title>Genome-Resolved Metagenomic Analysis Reveals Roles for Candidate Phyla and Other Microbial Community Members in Biogeochemical Transformations in Oil Reservoirs.</title>
        <authorList>
            <person name="Hu P."/>
            <person name="Tom L."/>
            <person name="Singh A."/>
            <person name="Thomas B.C."/>
            <person name="Baker B.J."/>
            <person name="Piceno Y.M."/>
            <person name="Andersen G.L."/>
            <person name="Banfield J.F."/>
        </authorList>
    </citation>
    <scope>NUCLEOTIDE SEQUENCE [LARGE SCALE GENOMIC DNA]</scope>
</reference>
<feature type="domain" description="Aminoacyl-tRNA synthetase class II (D/K/N)" evidence="6">
    <location>
        <begin position="2"/>
        <end position="76"/>
    </location>
</feature>
<protein>
    <submittedName>
        <fullName evidence="7">Asparagine--tRNA ligase</fullName>
    </submittedName>
</protein>
<dbReference type="AlphaFoldDB" id="A0A124FXI7"/>
<evidence type="ECO:0000256" key="2">
    <source>
        <dbReference type="ARBA" id="ARBA00022741"/>
    </source>
</evidence>
<feature type="non-terminal residue" evidence="7">
    <location>
        <position position="1"/>
    </location>
</feature>
<dbReference type="InterPro" id="IPR045864">
    <property type="entry name" value="aa-tRNA-synth_II/BPL/LPL"/>
</dbReference>
<keyword evidence="3" id="KW-0067">ATP-binding</keyword>
<evidence type="ECO:0000256" key="1">
    <source>
        <dbReference type="ARBA" id="ARBA00022598"/>
    </source>
</evidence>
<dbReference type="GO" id="GO:0004812">
    <property type="term" value="F:aminoacyl-tRNA ligase activity"/>
    <property type="evidence" value="ECO:0007669"/>
    <property type="project" value="UniProtKB-KW"/>
</dbReference>
<dbReference type="GO" id="GO:0005524">
    <property type="term" value="F:ATP binding"/>
    <property type="evidence" value="ECO:0007669"/>
    <property type="project" value="UniProtKB-KW"/>
</dbReference>
<evidence type="ECO:0000256" key="3">
    <source>
        <dbReference type="ARBA" id="ARBA00022840"/>
    </source>
</evidence>
<dbReference type="PANTHER" id="PTHR22594:SF34">
    <property type="entry name" value="ASPARAGINE--TRNA LIGASE, MITOCHONDRIAL-RELATED"/>
    <property type="match status" value="1"/>
</dbReference>